<proteinExistence type="predicted"/>
<dbReference type="Proteomes" id="UP000014411">
    <property type="component" value="Unassembled WGS sequence"/>
</dbReference>
<keyword evidence="2" id="KW-1185">Reference proteome</keyword>
<name>S3HIN4_9HYPH</name>
<gene>
    <name evidence="1" type="ORF">RGCCGE502_09315</name>
</gene>
<reference evidence="1 2" key="1">
    <citation type="journal article" date="2012" name="J. Bacteriol.">
        <title>Genome sequence of Rhizobium grahamii CCGE502, a broad-host-range symbiont with low nodulation competitiveness in Phaseolus vulgaris.</title>
        <authorList>
            <person name="Althabegoiti M.J."/>
            <person name="Lozano L."/>
            <person name="Torres-Tejerizo G."/>
            <person name="Ormeno-Orrillo E."/>
            <person name="Rogel M.A."/>
            <person name="Gonzalez V."/>
            <person name="Martinez-Romero E."/>
        </authorList>
    </citation>
    <scope>NUCLEOTIDE SEQUENCE [LARGE SCALE GENOMIC DNA]</scope>
    <source>
        <strain evidence="1 2">CCGE 502</strain>
    </source>
</reference>
<organism evidence="1 2">
    <name type="scientific">Rhizobium grahamii CCGE 502</name>
    <dbReference type="NCBI Taxonomy" id="990285"/>
    <lineage>
        <taxon>Bacteria</taxon>
        <taxon>Pseudomonadati</taxon>
        <taxon>Pseudomonadota</taxon>
        <taxon>Alphaproteobacteria</taxon>
        <taxon>Hyphomicrobiales</taxon>
        <taxon>Rhizobiaceae</taxon>
        <taxon>Rhizobium/Agrobacterium group</taxon>
        <taxon>Rhizobium</taxon>
    </lineage>
</organism>
<dbReference type="EMBL" id="AEYE02000011">
    <property type="protein sequence ID" value="EPE98614.1"/>
    <property type="molecule type" value="Genomic_DNA"/>
</dbReference>
<evidence type="ECO:0000313" key="1">
    <source>
        <dbReference type="EMBL" id="EPE98614.1"/>
    </source>
</evidence>
<dbReference type="STRING" id="990285.RGCCGE502_09315"/>
<dbReference type="HOGENOM" id="CLU_2846792_0_0_5"/>
<sequence length="65" mass="7389">MIGETMAWMVVQQEVNWSRPKSKLSFNAKPKPEPQSFPHDFVDYAVSIGRATKVKPLKRQAKSGE</sequence>
<comment type="caution">
    <text evidence="1">The sequence shown here is derived from an EMBL/GenBank/DDBJ whole genome shotgun (WGS) entry which is preliminary data.</text>
</comment>
<dbReference type="AlphaFoldDB" id="S3HIN4"/>
<protein>
    <submittedName>
        <fullName evidence="1">Uncharacterized protein</fullName>
    </submittedName>
</protein>
<evidence type="ECO:0000313" key="2">
    <source>
        <dbReference type="Proteomes" id="UP000014411"/>
    </source>
</evidence>
<accession>S3HIN4</accession>
<dbReference type="RefSeq" id="WP_016553901.1">
    <property type="nucleotide sequence ID" value="NZ_AEYE02000011.1"/>
</dbReference>